<dbReference type="PANTHER" id="PTHR24409">
    <property type="entry name" value="ZINC FINGER PROTEIN 142"/>
    <property type="match status" value="1"/>
</dbReference>
<evidence type="ECO:0000256" key="3">
    <source>
        <dbReference type="ARBA" id="ARBA00022771"/>
    </source>
</evidence>
<organism evidence="8 9">
    <name type="scientific">Varroa destructor</name>
    <name type="common">Honeybee mite</name>
    <dbReference type="NCBI Taxonomy" id="109461"/>
    <lineage>
        <taxon>Eukaryota</taxon>
        <taxon>Metazoa</taxon>
        <taxon>Ecdysozoa</taxon>
        <taxon>Arthropoda</taxon>
        <taxon>Chelicerata</taxon>
        <taxon>Arachnida</taxon>
        <taxon>Acari</taxon>
        <taxon>Parasitiformes</taxon>
        <taxon>Mesostigmata</taxon>
        <taxon>Gamasina</taxon>
        <taxon>Dermanyssoidea</taxon>
        <taxon>Varroidae</taxon>
        <taxon>Varroa</taxon>
    </lineage>
</organism>
<dbReference type="EnsemblMetazoa" id="XM_022817356">
    <property type="protein sequence ID" value="XP_022673091"/>
    <property type="gene ID" value="LOC111255406"/>
</dbReference>
<feature type="domain" description="C2H2-type" evidence="7">
    <location>
        <begin position="313"/>
        <end position="341"/>
    </location>
</feature>
<accession>A0A7M7MFL9</accession>
<dbReference type="InParanoid" id="A0A7M7MFL9"/>
<keyword evidence="1" id="KW-0479">Metal-binding</keyword>
<evidence type="ECO:0000259" key="7">
    <source>
        <dbReference type="PROSITE" id="PS50157"/>
    </source>
</evidence>
<feature type="compositionally biased region" description="Pro residues" evidence="6">
    <location>
        <begin position="132"/>
        <end position="141"/>
    </location>
</feature>
<evidence type="ECO:0000256" key="4">
    <source>
        <dbReference type="ARBA" id="ARBA00022833"/>
    </source>
</evidence>
<protein>
    <recommendedName>
        <fullName evidence="7">C2H2-type domain-containing protein</fullName>
    </recommendedName>
</protein>
<name>A0A7M7MFL9_VARDE</name>
<dbReference type="PROSITE" id="PS00028">
    <property type="entry name" value="ZINC_FINGER_C2H2_1"/>
    <property type="match status" value="6"/>
</dbReference>
<dbReference type="RefSeq" id="XP_022673092.1">
    <property type="nucleotide sequence ID" value="XM_022817357.1"/>
</dbReference>
<dbReference type="PANTHER" id="PTHR24409:SF418">
    <property type="entry name" value="SI:CH73-221F6.1"/>
    <property type="match status" value="1"/>
</dbReference>
<feature type="region of interest" description="Disordered" evidence="6">
    <location>
        <begin position="68"/>
        <end position="148"/>
    </location>
</feature>
<evidence type="ECO:0000256" key="1">
    <source>
        <dbReference type="ARBA" id="ARBA00022723"/>
    </source>
</evidence>
<evidence type="ECO:0000256" key="6">
    <source>
        <dbReference type="SAM" id="MobiDB-lite"/>
    </source>
</evidence>
<proteinExistence type="predicted"/>
<feature type="compositionally biased region" description="Acidic residues" evidence="6">
    <location>
        <begin position="86"/>
        <end position="97"/>
    </location>
</feature>
<dbReference type="GO" id="GO:0008270">
    <property type="term" value="F:zinc ion binding"/>
    <property type="evidence" value="ECO:0007669"/>
    <property type="project" value="UniProtKB-KW"/>
</dbReference>
<keyword evidence="9" id="KW-1185">Reference proteome</keyword>
<dbReference type="InterPro" id="IPR036236">
    <property type="entry name" value="Znf_C2H2_sf"/>
</dbReference>
<dbReference type="Gene3D" id="3.30.160.60">
    <property type="entry name" value="Classic Zinc Finger"/>
    <property type="match status" value="2"/>
</dbReference>
<feature type="compositionally biased region" description="Basic and acidic residues" evidence="6">
    <location>
        <begin position="68"/>
        <end position="85"/>
    </location>
</feature>
<dbReference type="EnsemblMetazoa" id="XM_022817357">
    <property type="protein sequence ID" value="XP_022673092"/>
    <property type="gene ID" value="LOC111255406"/>
</dbReference>
<dbReference type="GeneID" id="111255406"/>
<keyword evidence="3 5" id="KW-0863">Zinc-finger</keyword>
<feature type="region of interest" description="Disordered" evidence="6">
    <location>
        <begin position="229"/>
        <end position="258"/>
    </location>
</feature>
<dbReference type="GO" id="GO:0005634">
    <property type="term" value="C:nucleus"/>
    <property type="evidence" value="ECO:0007669"/>
    <property type="project" value="TreeGrafter"/>
</dbReference>
<dbReference type="EnsemblMetazoa" id="XM_022817355">
    <property type="protein sequence ID" value="XP_022673090"/>
    <property type="gene ID" value="LOC111255406"/>
</dbReference>
<dbReference type="RefSeq" id="XP_022673090.1">
    <property type="nucleotide sequence ID" value="XM_022817355.1"/>
</dbReference>
<dbReference type="InterPro" id="IPR013087">
    <property type="entry name" value="Znf_C2H2_type"/>
</dbReference>
<evidence type="ECO:0000256" key="5">
    <source>
        <dbReference type="PROSITE-ProRule" id="PRU00042"/>
    </source>
</evidence>
<dbReference type="KEGG" id="vde:111255406"/>
<dbReference type="OMA" id="WHSSARM"/>
<feature type="region of interest" description="Disordered" evidence="6">
    <location>
        <begin position="460"/>
        <end position="483"/>
    </location>
</feature>
<feature type="domain" description="C2H2-type" evidence="7">
    <location>
        <begin position="378"/>
        <end position="408"/>
    </location>
</feature>
<dbReference type="SUPFAM" id="SSF57667">
    <property type="entry name" value="beta-beta-alpha zinc fingers"/>
    <property type="match status" value="1"/>
</dbReference>
<dbReference type="SMART" id="SM00355">
    <property type="entry name" value="ZnF_C2H2"/>
    <property type="match status" value="6"/>
</dbReference>
<keyword evidence="2" id="KW-0677">Repeat</keyword>
<dbReference type="PROSITE" id="PS50157">
    <property type="entry name" value="ZINC_FINGER_C2H2_2"/>
    <property type="match status" value="3"/>
</dbReference>
<feature type="compositionally biased region" description="Low complexity" evidence="6">
    <location>
        <begin position="107"/>
        <end position="117"/>
    </location>
</feature>
<feature type="domain" description="C2H2-type" evidence="7">
    <location>
        <begin position="193"/>
        <end position="220"/>
    </location>
</feature>
<dbReference type="GO" id="GO:0000981">
    <property type="term" value="F:DNA-binding transcription factor activity, RNA polymerase II-specific"/>
    <property type="evidence" value="ECO:0007669"/>
    <property type="project" value="TreeGrafter"/>
</dbReference>
<dbReference type="RefSeq" id="XP_022673091.1">
    <property type="nucleotide sequence ID" value="XM_022817356.1"/>
</dbReference>
<sequence length="584" mass="64395">MESRERSEQKHPVLLQTTVLSQTTGQPVYTLIKLPPGTTIESLASILKSNDKMPAVRKEVITFGERARQTFSEDDRDDDSGRLEIDMTEDETVEADDEMSRNETFRASSSPPAASSSEDTVPSVEQGRDTLPTPPSSPNPTPNTSEAPVGASFLAMIPELSRAGCHNSHKAAILGGRYVLQKTNSRARLTGPFYCNACGLRFDWHSSARMHLNFHNRDYEACDKCAKRQQNPQPQLSGGKNTAGSPSGGHGPDKTGRPPRCTVCNKSFYLWKTYLAHQDKHKDKVKCPLCCKFFQSLHNVGRHYYDEHSGVQITCNMCGNGYRAFKQYQTHMETMHMMEERAKMSSAPPDDGNVNYSIDLPTLQQLDPSIRVFSSVERTCPVPNCGRIFSTQHTMQRHIYDLHSNEQLPCGLCGNAYRTYLQFERHCELFHGENFRIELPVGEISLPLKRKRDSVVSESAEYMKSIPSLPRPRTKASKTTSSSTAAAVTLTTASASQAAVPAPAANKSPTAPSTLPVSTSSVSSTNTVTGRTAPTATSTSLGSVARKRNPSTKTKFRVVVAPLDEPLDMSLVKLEPFYDVILPD</sequence>
<feature type="region of interest" description="Disordered" evidence="6">
    <location>
        <begin position="497"/>
        <end position="548"/>
    </location>
</feature>
<dbReference type="GO" id="GO:0000977">
    <property type="term" value="F:RNA polymerase II transcription regulatory region sequence-specific DNA binding"/>
    <property type="evidence" value="ECO:0007669"/>
    <property type="project" value="TreeGrafter"/>
</dbReference>
<dbReference type="Proteomes" id="UP000594260">
    <property type="component" value="Unplaced"/>
</dbReference>
<keyword evidence="4" id="KW-0862">Zinc</keyword>
<evidence type="ECO:0000313" key="8">
    <source>
        <dbReference type="EnsemblMetazoa" id="XP_022673091"/>
    </source>
</evidence>
<feature type="compositionally biased region" description="Polar residues" evidence="6">
    <location>
        <begin position="229"/>
        <end position="245"/>
    </location>
</feature>
<evidence type="ECO:0000256" key="2">
    <source>
        <dbReference type="ARBA" id="ARBA00022737"/>
    </source>
</evidence>
<evidence type="ECO:0000313" key="9">
    <source>
        <dbReference type="Proteomes" id="UP000594260"/>
    </source>
</evidence>
<feature type="compositionally biased region" description="Low complexity" evidence="6">
    <location>
        <begin position="497"/>
        <end position="532"/>
    </location>
</feature>
<dbReference type="OrthoDB" id="6431597at2759"/>
<dbReference type="AlphaFoldDB" id="A0A7M7MFL9"/>
<reference evidence="8" key="1">
    <citation type="submission" date="2021-01" db="UniProtKB">
        <authorList>
            <consortium name="EnsemblMetazoa"/>
        </authorList>
    </citation>
    <scope>IDENTIFICATION</scope>
</reference>